<feature type="site" description="Lowers pKa of active site Tyr" evidence="5">
    <location>
        <position position="81"/>
    </location>
</feature>
<evidence type="ECO:0000256" key="1">
    <source>
        <dbReference type="ARBA" id="ARBA00007905"/>
    </source>
</evidence>
<dbReference type="Proteomes" id="UP000032304">
    <property type="component" value="Chromosome 3"/>
</dbReference>
<name>A0A0D2NZS0_GOSRA</name>
<dbReference type="SUPFAM" id="SSF51430">
    <property type="entry name" value="NAD(P)-linked oxidoreductase"/>
    <property type="match status" value="1"/>
</dbReference>
<dbReference type="AlphaFoldDB" id="A0A0D2NZS0"/>
<accession>A0A0D2NZS0</accession>
<dbReference type="eggNOG" id="KOG1577">
    <property type="taxonomic scope" value="Eukaryota"/>
</dbReference>
<dbReference type="InterPro" id="IPR020471">
    <property type="entry name" value="AKR"/>
</dbReference>
<dbReference type="InterPro" id="IPR023210">
    <property type="entry name" value="NADP_OxRdtase_dom"/>
</dbReference>
<dbReference type="Gene3D" id="3.20.20.100">
    <property type="entry name" value="NADP-dependent oxidoreductase domain"/>
    <property type="match status" value="1"/>
</dbReference>
<reference evidence="8 10" key="2">
    <citation type="journal article" date="2019" name="Genome Biol. Evol.">
        <title>Insights into the evolution of the New World diploid cottons (Gossypium, subgenus Houzingenia) based on genome sequencing.</title>
        <authorList>
            <person name="Grover C.E."/>
            <person name="Arick M.A. 2nd"/>
            <person name="Thrash A."/>
            <person name="Conover J.L."/>
            <person name="Sanders W.S."/>
            <person name="Peterson D.G."/>
            <person name="Frelichowski J.E."/>
            <person name="Scheffler J.A."/>
            <person name="Scheffler B.E."/>
            <person name="Wendel J.F."/>
        </authorList>
    </citation>
    <scope>NUCLEOTIDE SEQUENCE [LARGE SCALE GENOMIC DNA]</scope>
    <source>
        <strain evidence="8">8</strain>
        <tissue evidence="8">Leaf</tissue>
    </source>
</reference>
<dbReference type="KEGG" id="gra:105789859"/>
<keyword evidence="9" id="KW-1185">Reference proteome</keyword>
<comment type="similarity">
    <text evidence="1">Belongs to the aldo/keto reductase family.</text>
</comment>
<dbReference type="FunFam" id="3.20.20.100:FF:000013">
    <property type="entry name" value="NADPH-dependent codeinone reductase 1-1"/>
    <property type="match status" value="1"/>
</dbReference>
<dbReference type="STRING" id="29730.A0A0D2NZS0"/>
<dbReference type="PIRSF" id="PIRSF000097">
    <property type="entry name" value="AKR"/>
    <property type="match status" value="1"/>
</dbReference>
<dbReference type="EMBL" id="JABEZZ010000003">
    <property type="protein sequence ID" value="MBA0582438.1"/>
    <property type="molecule type" value="Genomic_DNA"/>
</dbReference>
<evidence type="ECO:0000259" key="6">
    <source>
        <dbReference type="Pfam" id="PF00248"/>
    </source>
</evidence>
<dbReference type="EMBL" id="CM001742">
    <property type="protein sequence ID" value="KJB19668.1"/>
    <property type="molecule type" value="Genomic_DNA"/>
</dbReference>
<dbReference type="InterPro" id="IPR018170">
    <property type="entry name" value="Aldo/ket_reductase_CS"/>
</dbReference>
<proteinExistence type="inferred from homology"/>
<gene>
    <name evidence="7" type="ORF">B456_003G113200</name>
    <name evidence="8" type="ORF">Gorai_024585</name>
</gene>
<organism evidence="7 9">
    <name type="scientific">Gossypium raimondii</name>
    <name type="common">Peruvian cotton</name>
    <name type="synonym">Gossypium klotzschianum subsp. raimondii</name>
    <dbReference type="NCBI Taxonomy" id="29730"/>
    <lineage>
        <taxon>Eukaryota</taxon>
        <taxon>Viridiplantae</taxon>
        <taxon>Streptophyta</taxon>
        <taxon>Embryophyta</taxon>
        <taxon>Tracheophyta</taxon>
        <taxon>Spermatophyta</taxon>
        <taxon>Magnoliopsida</taxon>
        <taxon>eudicotyledons</taxon>
        <taxon>Gunneridae</taxon>
        <taxon>Pentapetalae</taxon>
        <taxon>rosids</taxon>
        <taxon>malvids</taxon>
        <taxon>Malvales</taxon>
        <taxon>Malvaceae</taxon>
        <taxon>Malvoideae</taxon>
        <taxon>Gossypium</taxon>
    </lineage>
</organism>
<feature type="active site" description="Proton donor" evidence="3">
    <location>
        <position position="52"/>
    </location>
</feature>
<feature type="binding site" evidence="4">
    <location>
        <position position="112"/>
    </location>
    <ligand>
        <name>substrate</name>
    </ligand>
</feature>
<evidence type="ECO:0000313" key="7">
    <source>
        <dbReference type="EMBL" id="KJB19668.1"/>
    </source>
</evidence>
<dbReference type="PROSITE" id="PS00798">
    <property type="entry name" value="ALDOKETO_REDUCTASE_1"/>
    <property type="match status" value="1"/>
</dbReference>
<reference evidence="7 9" key="1">
    <citation type="journal article" date="2012" name="Nature">
        <title>Repeated polyploidization of Gossypium genomes and the evolution of spinnable cotton fibres.</title>
        <authorList>
            <person name="Paterson A.H."/>
            <person name="Wendel J.F."/>
            <person name="Gundlach H."/>
            <person name="Guo H."/>
            <person name="Jenkins J."/>
            <person name="Jin D."/>
            <person name="Llewellyn D."/>
            <person name="Showmaker K.C."/>
            <person name="Shu S."/>
            <person name="Udall J."/>
            <person name="Yoo M.J."/>
            <person name="Byers R."/>
            <person name="Chen W."/>
            <person name="Doron-Faigenboim A."/>
            <person name="Duke M.V."/>
            <person name="Gong L."/>
            <person name="Grimwood J."/>
            <person name="Grover C."/>
            <person name="Grupp K."/>
            <person name="Hu G."/>
            <person name="Lee T.H."/>
            <person name="Li J."/>
            <person name="Lin L."/>
            <person name="Liu T."/>
            <person name="Marler B.S."/>
            <person name="Page J.T."/>
            <person name="Roberts A.W."/>
            <person name="Romanel E."/>
            <person name="Sanders W.S."/>
            <person name="Szadkowski E."/>
            <person name="Tan X."/>
            <person name="Tang H."/>
            <person name="Xu C."/>
            <person name="Wang J."/>
            <person name="Wang Z."/>
            <person name="Zhang D."/>
            <person name="Zhang L."/>
            <person name="Ashrafi H."/>
            <person name="Bedon F."/>
            <person name="Bowers J.E."/>
            <person name="Brubaker C.L."/>
            <person name="Chee P.W."/>
            <person name="Das S."/>
            <person name="Gingle A.R."/>
            <person name="Haigler C.H."/>
            <person name="Harker D."/>
            <person name="Hoffmann L.V."/>
            <person name="Hovav R."/>
            <person name="Jones D.C."/>
            <person name="Lemke C."/>
            <person name="Mansoor S."/>
            <person name="ur Rahman M."/>
            <person name="Rainville L.N."/>
            <person name="Rambani A."/>
            <person name="Reddy U.K."/>
            <person name="Rong J.K."/>
            <person name="Saranga Y."/>
            <person name="Scheffler B.E."/>
            <person name="Scheffler J.A."/>
            <person name="Stelly D.M."/>
            <person name="Triplett B.A."/>
            <person name="Van Deynze A."/>
            <person name="Vaslin M.F."/>
            <person name="Waghmare V.N."/>
            <person name="Walford S.A."/>
            <person name="Wright R.J."/>
            <person name="Zaki E.A."/>
            <person name="Zhang T."/>
            <person name="Dennis E.S."/>
            <person name="Mayer K.F."/>
            <person name="Peterson D.G."/>
            <person name="Rokhsar D.S."/>
            <person name="Wang X."/>
            <person name="Schmutz J."/>
        </authorList>
    </citation>
    <scope>NUCLEOTIDE SEQUENCE [LARGE SCALE GENOMIC DNA]</scope>
</reference>
<dbReference type="Gramene" id="KJB19668">
    <property type="protein sequence ID" value="KJB19668"/>
    <property type="gene ID" value="B456_003G113200"/>
</dbReference>
<dbReference type="OrthoDB" id="416253at2759"/>
<dbReference type="PRINTS" id="PR00069">
    <property type="entry name" value="ALDKETRDTASE"/>
</dbReference>
<protein>
    <recommendedName>
        <fullName evidence="6">NADP-dependent oxidoreductase domain-containing protein</fullName>
    </recommendedName>
</protein>
<feature type="domain" description="NADP-dependent oxidoreductase" evidence="6">
    <location>
        <begin position="17"/>
        <end position="287"/>
    </location>
</feature>
<evidence type="ECO:0000256" key="3">
    <source>
        <dbReference type="PIRSR" id="PIRSR000097-1"/>
    </source>
</evidence>
<dbReference type="Pfam" id="PF00248">
    <property type="entry name" value="Aldo_ket_red"/>
    <property type="match status" value="1"/>
</dbReference>
<sequence>MRKDEVRLNCGITIPVIGLGTYSSNNDRVATEKAVHLALKMGYRHFDTAKIYGSEGAVGNALRKAIEDQIIPREDVFLTSKLWSCDHHDPVSALKHTLRNLGMEYIDMYLVHWPIKLKPWACNAVPKEEDFEKQLDMETTWEGMQKCLDRGLCRCIGVSNFSTKKIEHLLDFASVPPAVNQVEMHPMWRQRKLREICGKHDIHVSGYSPLGGPGNAWGSTAVVKNPLINSIALKHKATPAQVALKWGLTRGASVIVKSFNPDRLRENKGSLDLKLDDEDLIEIEQLQERKIMRGDFLVNNTTSPYKTLEELWDYEI</sequence>
<dbReference type="OMA" id="PRIHLGV"/>
<reference evidence="8" key="3">
    <citation type="submission" date="2020-04" db="EMBL/GenBank/DDBJ databases">
        <authorList>
            <person name="Grover C.E."/>
            <person name="Arick M.A. II"/>
            <person name="Thrash A."/>
            <person name="Conover J.L."/>
            <person name="Sanders W.S."/>
            <person name="Peterson D.G."/>
            <person name="Scheffler J.A."/>
            <person name="Scheffler B.E."/>
            <person name="Wendel J.F."/>
        </authorList>
    </citation>
    <scope>NUCLEOTIDE SEQUENCE</scope>
    <source>
        <strain evidence="8">8</strain>
        <tissue evidence="8">Leaf</tissue>
    </source>
</reference>
<evidence type="ECO:0000256" key="5">
    <source>
        <dbReference type="PIRSR" id="PIRSR000097-3"/>
    </source>
</evidence>
<dbReference type="PANTHER" id="PTHR11732">
    <property type="entry name" value="ALDO/KETO REDUCTASE"/>
    <property type="match status" value="1"/>
</dbReference>
<dbReference type="PROSITE" id="PS00062">
    <property type="entry name" value="ALDOKETO_REDUCTASE_2"/>
    <property type="match status" value="1"/>
</dbReference>
<dbReference type="InterPro" id="IPR036812">
    <property type="entry name" value="NAD(P)_OxRdtase_dom_sf"/>
</dbReference>
<dbReference type="GO" id="GO:0016491">
    <property type="term" value="F:oxidoreductase activity"/>
    <property type="evidence" value="ECO:0007669"/>
    <property type="project" value="InterPro"/>
</dbReference>
<evidence type="ECO:0000313" key="9">
    <source>
        <dbReference type="Proteomes" id="UP000032304"/>
    </source>
</evidence>
<evidence type="ECO:0000313" key="10">
    <source>
        <dbReference type="Proteomes" id="UP000593578"/>
    </source>
</evidence>
<evidence type="ECO:0000256" key="4">
    <source>
        <dbReference type="PIRSR" id="PIRSR000097-2"/>
    </source>
</evidence>
<evidence type="ECO:0000313" key="8">
    <source>
        <dbReference type="EMBL" id="MBA0582438.1"/>
    </source>
</evidence>
<evidence type="ECO:0000256" key="2">
    <source>
        <dbReference type="ARBA" id="ARBA00022857"/>
    </source>
</evidence>
<keyword evidence="2" id="KW-0521">NADP</keyword>
<dbReference type="Proteomes" id="UP000593578">
    <property type="component" value="Unassembled WGS sequence"/>
</dbReference>
<dbReference type="GO" id="GO:0009821">
    <property type="term" value="P:alkaloid biosynthetic process"/>
    <property type="evidence" value="ECO:0007669"/>
    <property type="project" value="UniProtKB-ARBA"/>
</dbReference>